<keyword evidence="5 7" id="KW-0030">Aminoacyl-tRNA synthetase</keyword>
<evidence type="ECO:0000256" key="4">
    <source>
        <dbReference type="ARBA" id="ARBA00022917"/>
    </source>
</evidence>
<name>A0A5B8XD20_9RICK</name>
<dbReference type="InterPro" id="IPR036986">
    <property type="entry name" value="S4_RNA-bd_sf"/>
</dbReference>
<dbReference type="HAMAP" id="MF_02006">
    <property type="entry name" value="Tyr_tRNA_synth_type1"/>
    <property type="match status" value="1"/>
</dbReference>
<dbReference type="GO" id="GO:0005524">
    <property type="term" value="F:ATP binding"/>
    <property type="evidence" value="ECO:0007669"/>
    <property type="project" value="UniProtKB-UniRule"/>
</dbReference>
<dbReference type="CDD" id="cd00165">
    <property type="entry name" value="S4"/>
    <property type="match status" value="1"/>
</dbReference>
<evidence type="ECO:0000313" key="11">
    <source>
        <dbReference type="Proteomes" id="UP000321934"/>
    </source>
</evidence>
<dbReference type="InterPro" id="IPR014729">
    <property type="entry name" value="Rossmann-like_a/b/a_fold"/>
</dbReference>
<evidence type="ECO:0000256" key="6">
    <source>
        <dbReference type="ARBA" id="ARBA00048248"/>
    </source>
</evidence>
<evidence type="ECO:0000256" key="5">
    <source>
        <dbReference type="ARBA" id="ARBA00023146"/>
    </source>
</evidence>
<dbReference type="SUPFAM" id="SSF52374">
    <property type="entry name" value="Nucleotidylyl transferase"/>
    <property type="match status" value="1"/>
</dbReference>
<dbReference type="NCBIfam" id="TIGR00234">
    <property type="entry name" value="tyrS"/>
    <property type="match status" value="1"/>
</dbReference>
<organism evidence="10 11">
    <name type="scientific">Candidatus Deianiraea vastatrix</name>
    <dbReference type="NCBI Taxonomy" id="2163644"/>
    <lineage>
        <taxon>Bacteria</taxon>
        <taxon>Pseudomonadati</taxon>
        <taxon>Pseudomonadota</taxon>
        <taxon>Alphaproteobacteria</taxon>
        <taxon>Rickettsiales</taxon>
        <taxon>Candidatus Deianiraeaceae</taxon>
        <taxon>Candidatus Deianiraea</taxon>
    </lineage>
</organism>
<comment type="similarity">
    <text evidence="7">Belongs to the class-I aminoacyl-tRNA synthetase family. TyrS type 1 subfamily.</text>
</comment>
<dbReference type="OrthoDB" id="9804243at2"/>
<evidence type="ECO:0000256" key="2">
    <source>
        <dbReference type="ARBA" id="ARBA00022741"/>
    </source>
</evidence>
<dbReference type="Gene3D" id="1.10.240.10">
    <property type="entry name" value="Tyrosyl-Transfer RNA Synthetase"/>
    <property type="match status" value="1"/>
</dbReference>
<comment type="caution">
    <text evidence="7">Lacks conserved residue(s) required for the propagation of feature annotation.</text>
</comment>
<dbReference type="EMBL" id="CP029077">
    <property type="protein sequence ID" value="QED23140.1"/>
    <property type="molecule type" value="Genomic_DNA"/>
</dbReference>
<dbReference type="PROSITE" id="PS50889">
    <property type="entry name" value="S4"/>
    <property type="match status" value="1"/>
</dbReference>
<dbReference type="Gene3D" id="3.10.290.10">
    <property type="entry name" value="RNA-binding S4 domain"/>
    <property type="match status" value="1"/>
</dbReference>
<dbReference type="Proteomes" id="UP000321934">
    <property type="component" value="Chromosome"/>
</dbReference>
<evidence type="ECO:0000256" key="3">
    <source>
        <dbReference type="ARBA" id="ARBA00022840"/>
    </source>
</evidence>
<dbReference type="InterPro" id="IPR002307">
    <property type="entry name" value="Tyr-tRNA-ligase"/>
</dbReference>
<protein>
    <recommendedName>
        <fullName evidence="7">Tyrosine--tRNA ligase</fullName>
        <ecNumber evidence="7">6.1.1.1</ecNumber>
    </recommendedName>
    <alternativeName>
        <fullName evidence="7">Tyrosyl-tRNA synthetase</fullName>
        <shortName evidence="7">TyrRS</shortName>
    </alternativeName>
</protein>
<dbReference type="PRINTS" id="PR01040">
    <property type="entry name" value="TRNASYNTHTYR"/>
</dbReference>
<keyword evidence="4 7" id="KW-0648">Protein biosynthesis</keyword>
<dbReference type="Pfam" id="PF00579">
    <property type="entry name" value="tRNA-synt_1b"/>
    <property type="match status" value="1"/>
</dbReference>
<comment type="catalytic activity">
    <reaction evidence="6 7">
        <text>tRNA(Tyr) + L-tyrosine + ATP = L-tyrosyl-tRNA(Tyr) + AMP + diphosphate + H(+)</text>
        <dbReference type="Rhea" id="RHEA:10220"/>
        <dbReference type="Rhea" id="RHEA-COMP:9706"/>
        <dbReference type="Rhea" id="RHEA-COMP:9707"/>
        <dbReference type="ChEBI" id="CHEBI:15378"/>
        <dbReference type="ChEBI" id="CHEBI:30616"/>
        <dbReference type="ChEBI" id="CHEBI:33019"/>
        <dbReference type="ChEBI" id="CHEBI:58315"/>
        <dbReference type="ChEBI" id="CHEBI:78442"/>
        <dbReference type="ChEBI" id="CHEBI:78536"/>
        <dbReference type="ChEBI" id="CHEBI:456215"/>
        <dbReference type="EC" id="6.1.1.1"/>
    </reaction>
</comment>
<keyword evidence="3 7" id="KW-0067">ATP-binding</keyword>
<dbReference type="InterPro" id="IPR002305">
    <property type="entry name" value="aa-tRNA-synth_Ic"/>
</dbReference>
<evidence type="ECO:0000259" key="9">
    <source>
        <dbReference type="Pfam" id="PF01479"/>
    </source>
</evidence>
<dbReference type="GO" id="GO:0006437">
    <property type="term" value="P:tyrosyl-tRNA aminoacylation"/>
    <property type="evidence" value="ECO:0007669"/>
    <property type="project" value="UniProtKB-UniRule"/>
</dbReference>
<keyword evidence="8" id="KW-0694">RNA-binding</keyword>
<dbReference type="GO" id="GO:0003723">
    <property type="term" value="F:RNA binding"/>
    <property type="evidence" value="ECO:0007669"/>
    <property type="project" value="UniProtKB-KW"/>
</dbReference>
<dbReference type="InterPro" id="IPR024088">
    <property type="entry name" value="Tyr-tRNA-ligase_bac-type"/>
</dbReference>
<dbReference type="Gene3D" id="3.40.50.620">
    <property type="entry name" value="HUPs"/>
    <property type="match status" value="1"/>
</dbReference>
<keyword evidence="1 7" id="KW-0436">Ligase</keyword>
<keyword evidence="2 7" id="KW-0547">Nucleotide-binding</keyword>
<comment type="subunit">
    <text evidence="7">Homodimer.</text>
</comment>
<reference evidence="10 11" key="1">
    <citation type="journal article" date="2019" name="ISME J.">
        <title>Deianiraea, an extracellular bacterium associated with the ciliate Paramecium, suggests an alternative scenario for the evolution of Rickettsiales.</title>
        <authorList>
            <person name="Castelli M."/>
            <person name="Sabaneyeva E."/>
            <person name="Lanzoni O."/>
            <person name="Lebedeva N."/>
            <person name="Floriano A.M."/>
            <person name="Gaiarsa S."/>
            <person name="Benken K."/>
            <person name="Modeo L."/>
            <person name="Bandi C."/>
            <person name="Potekhin A."/>
            <person name="Sassera D."/>
            <person name="Petroni G."/>
        </authorList>
    </citation>
    <scope>NUCLEOTIDE SEQUENCE [LARGE SCALE GENOMIC DNA]</scope>
    <source>
        <strain evidence="10">CyL4-1</strain>
    </source>
</reference>
<comment type="function">
    <text evidence="7">Catalyzes the attachment of tyrosine to tRNA(Tyr) in a two-step reaction: tyrosine is first activated by ATP to form Tyr-AMP and then transferred to the acceptor end of tRNA(Tyr).</text>
</comment>
<dbReference type="RefSeq" id="WP_146820432.1">
    <property type="nucleotide sequence ID" value="NZ_CP029077.1"/>
</dbReference>
<comment type="subcellular location">
    <subcellularLocation>
        <location evidence="7">Cytoplasm</location>
    </subcellularLocation>
</comment>
<evidence type="ECO:0000256" key="8">
    <source>
        <dbReference type="PROSITE-ProRule" id="PRU00182"/>
    </source>
</evidence>
<evidence type="ECO:0000256" key="7">
    <source>
        <dbReference type="HAMAP-Rule" id="MF_02006"/>
    </source>
</evidence>
<dbReference type="GO" id="GO:0005829">
    <property type="term" value="C:cytosol"/>
    <property type="evidence" value="ECO:0007669"/>
    <property type="project" value="TreeGrafter"/>
</dbReference>
<dbReference type="InterPro" id="IPR024107">
    <property type="entry name" value="Tyr-tRNA-ligase_bac_1"/>
</dbReference>
<sequence length="400" mass="45662">MKYKSDLLNELCDRGIVKEFINLAKLDERLAGGDKICLYAGFDLTSDSLHAGNLVVLKTLQIFQKHGHKIIVIFGGATTKIGDPSGKDETRLMKTVDEIQKNKEGIIKSVSKFLKIDQNVIFLDNDTWMSRMSYIDFLRDVGSHFSVNKMLSMESVKLRLERESHMSFIEFNYMLLQAYDFYYLWDNFDCCMQIGGSEQWGNIVNGIDLIGKKSAKKGDIFGMTINLITRSDGKKMGKSEQGSVWLNSDKMSSFDYFQYFRNISDQDVVKFLLLFTKFSKNEVDEIVKKDINEQKKILAFEATSDCHGESEAKAALERAILEFENKTATQELIYKLNGEKSIVDVLFELNLFPSKGECRKMIQANGVVINDEKIAIEYKVLVGDFVLKIGKKKIFLLKIT</sequence>
<dbReference type="EC" id="6.1.1.1" evidence="7"/>
<dbReference type="AlphaFoldDB" id="A0A5B8XD20"/>
<dbReference type="PANTHER" id="PTHR11766">
    <property type="entry name" value="TYROSYL-TRNA SYNTHETASE"/>
    <property type="match status" value="1"/>
</dbReference>
<feature type="binding site" evidence="7">
    <location>
        <position position="173"/>
    </location>
    <ligand>
        <name>L-tyrosine</name>
        <dbReference type="ChEBI" id="CHEBI:58315"/>
    </ligand>
</feature>
<keyword evidence="11" id="KW-1185">Reference proteome</keyword>
<proteinExistence type="inferred from homology"/>
<dbReference type="PANTHER" id="PTHR11766:SF0">
    <property type="entry name" value="TYROSINE--TRNA LIGASE, MITOCHONDRIAL"/>
    <property type="match status" value="1"/>
</dbReference>
<feature type="domain" description="RNA-binding S4" evidence="9">
    <location>
        <begin position="343"/>
        <end position="386"/>
    </location>
</feature>
<dbReference type="SUPFAM" id="SSF55174">
    <property type="entry name" value="Alpha-L RNA-binding motif"/>
    <property type="match status" value="1"/>
</dbReference>
<keyword evidence="7" id="KW-0963">Cytoplasm</keyword>
<dbReference type="InterPro" id="IPR002942">
    <property type="entry name" value="S4_RNA-bd"/>
</dbReference>
<dbReference type="GO" id="GO:0004831">
    <property type="term" value="F:tyrosine-tRNA ligase activity"/>
    <property type="evidence" value="ECO:0007669"/>
    <property type="project" value="UniProtKB-UniRule"/>
</dbReference>
<feature type="binding site" evidence="7">
    <location>
        <position position="39"/>
    </location>
    <ligand>
        <name>L-tyrosine</name>
        <dbReference type="ChEBI" id="CHEBI:58315"/>
    </ligand>
</feature>
<accession>A0A5B8XD20</accession>
<feature type="short sequence motif" description="'KMSKS' region" evidence="7">
    <location>
        <begin position="235"/>
        <end position="239"/>
    </location>
</feature>
<feature type="binding site" evidence="7">
    <location>
        <position position="177"/>
    </location>
    <ligand>
        <name>L-tyrosine</name>
        <dbReference type="ChEBI" id="CHEBI:58315"/>
    </ligand>
</feature>
<evidence type="ECO:0000256" key="1">
    <source>
        <dbReference type="ARBA" id="ARBA00022598"/>
    </source>
</evidence>
<evidence type="ECO:0000313" key="10">
    <source>
        <dbReference type="EMBL" id="QED23140.1"/>
    </source>
</evidence>
<dbReference type="CDD" id="cd00805">
    <property type="entry name" value="TyrRS_core"/>
    <property type="match status" value="1"/>
</dbReference>
<feature type="binding site" evidence="7">
    <location>
        <position position="238"/>
    </location>
    <ligand>
        <name>ATP</name>
        <dbReference type="ChEBI" id="CHEBI:30616"/>
    </ligand>
</feature>
<gene>
    <name evidence="7" type="primary">tyrS</name>
    <name evidence="10" type="ORF">Deia_00334</name>
</gene>
<dbReference type="Pfam" id="PF01479">
    <property type="entry name" value="S4"/>
    <property type="match status" value="1"/>
</dbReference>